<evidence type="ECO:0000256" key="1">
    <source>
        <dbReference type="ARBA" id="ARBA00007074"/>
    </source>
</evidence>
<dbReference type="InterPro" id="IPR038765">
    <property type="entry name" value="Papain-like_cys_pep_sf"/>
</dbReference>
<accession>A0A3A4K419</accession>
<dbReference type="SUPFAM" id="SSF54001">
    <property type="entry name" value="Cysteine proteinases"/>
    <property type="match status" value="1"/>
</dbReference>
<evidence type="ECO:0000256" key="4">
    <source>
        <dbReference type="ARBA" id="ARBA00022807"/>
    </source>
</evidence>
<dbReference type="InterPro" id="IPR019710">
    <property type="entry name" value="DUF4226"/>
</dbReference>
<dbReference type="EMBL" id="QZFU01000006">
    <property type="protein sequence ID" value="RJO79864.1"/>
    <property type="molecule type" value="Genomic_DNA"/>
</dbReference>
<name>A0A3A4K419_9NOCA</name>
<feature type="compositionally biased region" description="Basic and acidic residues" evidence="5">
    <location>
        <begin position="88"/>
        <end position="97"/>
    </location>
</feature>
<feature type="region of interest" description="Disordered" evidence="5">
    <location>
        <begin position="1"/>
        <end position="139"/>
    </location>
</feature>
<dbReference type="PANTHER" id="PTHR47359">
    <property type="entry name" value="PEPTIDOGLYCAN DL-ENDOPEPTIDASE CWLO"/>
    <property type="match status" value="1"/>
</dbReference>
<evidence type="ECO:0000256" key="5">
    <source>
        <dbReference type="SAM" id="MobiDB-lite"/>
    </source>
</evidence>
<dbReference type="PANTHER" id="PTHR47359:SF3">
    <property type="entry name" value="NLP_P60 DOMAIN-CONTAINING PROTEIN-RELATED"/>
    <property type="match status" value="1"/>
</dbReference>
<feature type="region of interest" description="Disordered" evidence="5">
    <location>
        <begin position="168"/>
        <end position="191"/>
    </location>
</feature>
<feature type="compositionally biased region" description="Polar residues" evidence="5">
    <location>
        <begin position="244"/>
        <end position="257"/>
    </location>
</feature>
<keyword evidence="4" id="KW-0788">Thiol protease</keyword>
<evidence type="ECO:0000259" key="6">
    <source>
        <dbReference type="PROSITE" id="PS51935"/>
    </source>
</evidence>
<keyword evidence="3" id="KW-0378">Hydrolase</keyword>
<evidence type="ECO:0000313" key="8">
    <source>
        <dbReference type="Proteomes" id="UP000266677"/>
    </source>
</evidence>
<keyword evidence="8" id="KW-1185">Reference proteome</keyword>
<evidence type="ECO:0000256" key="3">
    <source>
        <dbReference type="ARBA" id="ARBA00022801"/>
    </source>
</evidence>
<organism evidence="7 8">
    <name type="scientific">Nocardia panacis</name>
    <dbReference type="NCBI Taxonomy" id="2340916"/>
    <lineage>
        <taxon>Bacteria</taxon>
        <taxon>Bacillati</taxon>
        <taxon>Actinomycetota</taxon>
        <taxon>Actinomycetes</taxon>
        <taxon>Mycobacteriales</taxon>
        <taxon>Nocardiaceae</taxon>
        <taxon>Nocardia</taxon>
    </lineage>
</organism>
<dbReference type="Pfam" id="PF10774">
    <property type="entry name" value="DUF4226"/>
    <property type="match status" value="1"/>
</dbReference>
<comment type="similarity">
    <text evidence="1">Belongs to the peptidase C40 family.</text>
</comment>
<feature type="domain" description="NlpC/P60" evidence="6">
    <location>
        <begin position="398"/>
        <end position="519"/>
    </location>
</feature>
<evidence type="ECO:0000256" key="2">
    <source>
        <dbReference type="ARBA" id="ARBA00022670"/>
    </source>
</evidence>
<gene>
    <name evidence="7" type="ORF">D5S18_00900</name>
</gene>
<dbReference type="GO" id="GO:0006508">
    <property type="term" value="P:proteolysis"/>
    <property type="evidence" value="ECO:0007669"/>
    <property type="project" value="UniProtKB-KW"/>
</dbReference>
<evidence type="ECO:0000313" key="7">
    <source>
        <dbReference type="EMBL" id="RJO79864.1"/>
    </source>
</evidence>
<feature type="compositionally biased region" description="Polar residues" evidence="5">
    <location>
        <begin position="56"/>
        <end position="65"/>
    </location>
</feature>
<dbReference type="GO" id="GO:0008234">
    <property type="term" value="F:cysteine-type peptidase activity"/>
    <property type="evidence" value="ECO:0007669"/>
    <property type="project" value="UniProtKB-KW"/>
</dbReference>
<dbReference type="PROSITE" id="PS51935">
    <property type="entry name" value="NLPC_P60"/>
    <property type="match status" value="1"/>
</dbReference>
<feature type="compositionally biased region" description="Basic and acidic residues" evidence="5">
    <location>
        <begin position="229"/>
        <end position="243"/>
    </location>
</feature>
<feature type="compositionally biased region" description="Polar residues" evidence="5">
    <location>
        <begin position="176"/>
        <end position="191"/>
    </location>
</feature>
<dbReference type="InterPro" id="IPR051794">
    <property type="entry name" value="PG_Endopeptidase_C40"/>
</dbReference>
<keyword evidence="2" id="KW-0645">Protease</keyword>
<protein>
    <submittedName>
        <fullName evidence="7">DUF4226 domain-containing protein</fullName>
    </submittedName>
</protein>
<comment type="caution">
    <text evidence="7">The sequence shown here is derived from an EMBL/GenBank/DDBJ whole genome shotgun (WGS) entry which is preliminary data.</text>
</comment>
<sequence length="519" mass="53828">MTSPMAEALGPEPETTVAPEGTATRRREPLRGSPWRGPSATPIGQRGDSGPPAPTAGSNTVSAPNSVAPVGTWDFGRQARSTVAAPVKPDDPQDKPQVESGPKQAPPGEPESQQKAPDPPPSAAAPAEPPAPQVDPELIERLLPAASMAAMMGATMLPKIASALSGLGGGGAGAGQTPTQNQNVNGGATTDAEQTKRLLRDLADLYPDGMPEAPPNGQPGAAEQGKSGKKGDKGPESAGKTDKTQGNGAKGTNSGTSADKGATSRAAAVNKLYLRNVRTAFINLDNQLVHYLYQLAANTAVDQQRLQVLVHELDKQLAALGPRAFTPEGQQYIRQLLTSALQQGGLQVQISAGSSADTAAAVEQLTAQYVYNLAGKDFTPNMPTPGISQASWTGGGMPTAIQQAIMVALAQRGKQYVWGGNGPDVFDCSGLMVYAARAAGVSIPRTSQEQYTGLPRVAPQNIQPGDLIFTRFDDPNPPGHVVMYIGNNQCIAASRPGVPIGVVPLPDSFSAARWYNPRA</sequence>
<dbReference type="Gene3D" id="3.90.1720.10">
    <property type="entry name" value="endopeptidase domain like (from Nostoc punctiforme)"/>
    <property type="match status" value="1"/>
</dbReference>
<proteinExistence type="inferred from homology"/>
<feature type="region of interest" description="Disordered" evidence="5">
    <location>
        <begin position="205"/>
        <end position="263"/>
    </location>
</feature>
<reference evidence="7 8" key="1">
    <citation type="submission" date="2018-09" db="EMBL/GenBank/DDBJ databases">
        <title>YIM PH21274 draft genome.</title>
        <authorList>
            <person name="Miao C."/>
        </authorList>
    </citation>
    <scope>NUCLEOTIDE SEQUENCE [LARGE SCALE GENOMIC DNA]</scope>
    <source>
        <strain evidence="7 8">YIM PH 21724</strain>
    </source>
</reference>
<dbReference type="Proteomes" id="UP000266677">
    <property type="component" value="Unassembled WGS sequence"/>
</dbReference>
<dbReference type="Pfam" id="PF00877">
    <property type="entry name" value="NLPC_P60"/>
    <property type="match status" value="1"/>
</dbReference>
<dbReference type="AlphaFoldDB" id="A0A3A4K419"/>
<dbReference type="InterPro" id="IPR000064">
    <property type="entry name" value="NLP_P60_dom"/>
</dbReference>
<feature type="compositionally biased region" description="Pro residues" evidence="5">
    <location>
        <begin position="117"/>
        <end position="133"/>
    </location>
</feature>